<accession>A0A8T0LGM8</accession>
<name>A0A8T0LGM8_PHAAN</name>
<gene>
    <name evidence="1" type="ORF">HKW66_Vig0000880</name>
</gene>
<dbReference type="AlphaFoldDB" id="A0A8T0LGM8"/>
<dbReference type="Proteomes" id="UP000743370">
    <property type="component" value="Unassembled WGS sequence"/>
</dbReference>
<organism evidence="1 2">
    <name type="scientific">Phaseolus angularis</name>
    <name type="common">Azuki bean</name>
    <name type="synonym">Vigna angularis</name>
    <dbReference type="NCBI Taxonomy" id="3914"/>
    <lineage>
        <taxon>Eukaryota</taxon>
        <taxon>Viridiplantae</taxon>
        <taxon>Streptophyta</taxon>
        <taxon>Embryophyta</taxon>
        <taxon>Tracheophyta</taxon>
        <taxon>Spermatophyta</taxon>
        <taxon>Magnoliopsida</taxon>
        <taxon>eudicotyledons</taxon>
        <taxon>Gunneridae</taxon>
        <taxon>Pentapetalae</taxon>
        <taxon>rosids</taxon>
        <taxon>fabids</taxon>
        <taxon>Fabales</taxon>
        <taxon>Fabaceae</taxon>
        <taxon>Papilionoideae</taxon>
        <taxon>50 kb inversion clade</taxon>
        <taxon>NPAAA clade</taxon>
        <taxon>indigoferoid/millettioid clade</taxon>
        <taxon>Phaseoleae</taxon>
        <taxon>Vigna</taxon>
    </lineage>
</organism>
<dbReference type="EMBL" id="JABFOF010000001">
    <property type="protein sequence ID" value="KAG2409423.1"/>
    <property type="molecule type" value="Genomic_DNA"/>
</dbReference>
<comment type="caution">
    <text evidence="1">The sequence shown here is derived from an EMBL/GenBank/DDBJ whole genome shotgun (WGS) entry which is preliminary data.</text>
</comment>
<keyword evidence="1" id="KW-0378">Hydrolase</keyword>
<sequence>MLRPLLMLLHQLHHHKLPMAETLSLLLASTDPLSFSYFGVFVIVIQPGFFSTVCDVREGCCYCRGDWEWKRPRHKVLLILCPNVQLCEQVVRMDSTLRRDDGEAIVSVAAICGRKGWPIREPDVIGTTPAALLNYLDLDRTRRMEFMRGVKYVDTEEYLASHGLKNALYTIRAADLKEDVLGMLVPCPFQGGI</sequence>
<keyword evidence="1" id="KW-0347">Helicase</keyword>
<keyword evidence="1" id="KW-0067">ATP-binding</keyword>
<evidence type="ECO:0000313" key="1">
    <source>
        <dbReference type="EMBL" id="KAG2409423.1"/>
    </source>
</evidence>
<evidence type="ECO:0000313" key="2">
    <source>
        <dbReference type="Proteomes" id="UP000743370"/>
    </source>
</evidence>
<keyword evidence="1" id="KW-0547">Nucleotide-binding</keyword>
<dbReference type="GO" id="GO:0004386">
    <property type="term" value="F:helicase activity"/>
    <property type="evidence" value="ECO:0007669"/>
    <property type="project" value="UniProtKB-KW"/>
</dbReference>
<protein>
    <submittedName>
        <fullName evidence="1">DEAD-box ATP-dependent RNA helicase</fullName>
    </submittedName>
</protein>
<proteinExistence type="predicted"/>
<reference evidence="1 2" key="1">
    <citation type="submission" date="2020-05" db="EMBL/GenBank/DDBJ databases">
        <title>Vigna angularis (adzuki bean) Var. LongXiaoDou No. 4 denovo assembly.</title>
        <authorList>
            <person name="Xiang H."/>
        </authorList>
    </citation>
    <scope>NUCLEOTIDE SEQUENCE [LARGE SCALE GENOMIC DNA]</scope>
    <source>
        <tissue evidence="1">Leaf</tissue>
    </source>
</reference>